<keyword evidence="1" id="KW-0677">Repeat</keyword>
<sequence length="1138" mass="126267">LRRGPSANVQDSSGYSSLHHAVLNGHTDVVRILLMHDASPDLADSRGSSPLHLAAWAGHQDIVKLLLTHPHRPADPNRQTIDNETPLHCAAQHGHTGALTTLLAHGADPNVPNSRNETPLDLAAQYGRLQVVQMLIRAHPELLMPFRHECTVPHSPLHLASRNGHKSIVDVLLAAGVNVNLLTASGTALHEAALHAKDSVVRTLLDNGADLDATDSEGRTALDLLEQFPPKATRAIVSVINNHRNSMVDDSEFDDNREGMNSKYIHSLGSSHENNRGALLYNHWDSQPDGTSPSSSMGSLGPPSPSTRPRSATAETPGYYVAMSPLNRKLSPTPPKKPPRRNLSVSPTHLDGYQSMMSTSMDSGSEMNKTPKTGAYEYLFLARSGAKSHSDLDEFRGKHTSVTEQYVKMSPPRQNQPSNKPPVEAAFRSYNPNRKLRRNRDNYFSMDRSVVNASEKNSSSGYIPMSPSNYKQPPTPEHPPPNAMQAEKCILDRIRPLSQEYKRRSMNIHDVAERGTSPPDQLYASSGSLSSSVSLSDRSASTDCVEEFIGDIPFAGLFKGSTMNLDNPNYSVTYHPNRDCFDYPPTNTTLSSFSSIPNQRISQQYFDQSIINHNRPERPKTLGTGPVRKSVSMESSQYTLVPVGHGSKQQQDDKNKKTEFGENIFNIENGGTSSKQSNSVVLSPFDEQEEWAKISEIMAAFGTDLLLDGSNNGTKPNRKKVRGSISSTKSLGSPIDPPPTPLSLLVDWLYDNELEDLERILVSHGYDDYYFINGVLQDEDIEIIGVPPAERAKLSEAIKSLPYANPIIENNNENSNLSIAQWLHEIRLDEYADVFRRHLIIDMERICRIWEIELQTVIEIHKIGHRKRMLHSVGLPICKKKDEKRNQMFVKDINGSGDSKSPSIKSEEGVSKALDQSNQTNGHKMNYGKNRPAPQPPNLSTNLEIRAPSELLLGVPTGLKTQWRHTANKLVSSAIRYENVNYLGSTLVKELRGTESTRKSIQKLKRGERVPPNFNVHINSVQDSHRPIILSISHRGVQFFEVNTQGTICEHEIRNIDCACQDADDLTHFAYITKDLDFDQHYCHVFNAESMDLATEIILTLGQAFEVAYQLALRETPTTSAKTPVRSPQAANVTGVSK</sequence>
<dbReference type="SUPFAM" id="SSF50729">
    <property type="entry name" value="PH domain-like"/>
    <property type="match status" value="1"/>
</dbReference>
<feature type="region of interest" description="Disordered" evidence="4">
    <location>
        <begin position="454"/>
        <end position="483"/>
    </location>
</feature>
<evidence type="ECO:0000256" key="1">
    <source>
        <dbReference type="ARBA" id="ARBA00022737"/>
    </source>
</evidence>
<dbReference type="Pfam" id="PF00536">
    <property type="entry name" value="SAM_1"/>
    <property type="match status" value="1"/>
</dbReference>
<dbReference type="PROSITE" id="PS50297">
    <property type="entry name" value="ANK_REP_REGION"/>
    <property type="match status" value="6"/>
</dbReference>
<dbReference type="InterPro" id="IPR006020">
    <property type="entry name" value="PTB/PI_dom"/>
</dbReference>
<protein>
    <submittedName>
        <fullName evidence="7">Ankyrin repeat and sterile alpha motif domain-containing protein 1B</fullName>
    </submittedName>
</protein>
<keyword evidence="2 3" id="KW-0040">ANK repeat</keyword>
<feature type="compositionally biased region" description="Polar residues" evidence="4">
    <location>
        <begin position="914"/>
        <end position="923"/>
    </location>
</feature>
<dbReference type="SMART" id="SM00248">
    <property type="entry name" value="ANK"/>
    <property type="match status" value="6"/>
</dbReference>
<dbReference type="PROSITE" id="PS50105">
    <property type="entry name" value="SAM_DOMAIN"/>
    <property type="match status" value="1"/>
</dbReference>
<dbReference type="GO" id="GO:0005829">
    <property type="term" value="C:cytosol"/>
    <property type="evidence" value="ECO:0007669"/>
    <property type="project" value="TreeGrafter"/>
</dbReference>
<name>A0A9Q0S4R9_9DIPT</name>
<dbReference type="Proteomes" id="UP001151699">
    <property type="component" value="Chromosome B"/>
</dbReference>
<dbReference type="OrthoDB" id="10039052at2759"/>
<feature type="repeat" description="ANK" evidence="3">
    <location>
        <begin position="46"/>
        <end position="67"/>
    </location>
</feature>
<feature type="region of interest" description="Disordered" evidence="4">
    <location>
        <begin position="506"/>
        <end position="531"/>
    </location>
</feature>
<dbReference type="Pfam" id="PF13637">
    <property type="entry name" value="Ank_4"/>
    <property type="match status" value="1"/>
</dbReference>
<feature type="non-terminal residue" evidence="7">
    <location>
        <position position="1"/>
    </location>
</feature>
<dbReference type="Pfam" id="PF12796">
    <property type="entry name" value="Ank_2"/>
    <property type="match status" value="2"/>
</dbReference>
<dbReference type="Gene3D" id="1.25.40.20">
    <property type="entry name" value="Ankyrin repeat-containing domain"/>
    <property type="match status" value="2"/>
</dbReference>
<dbReference type="SUPFAM" id="SSF48403">
    <property type="entry name" value="Ankyrin repeat"/>
    <property type="match status" value="1"/>
</dbReference>
<feature type="compositionally biased region" description="Polar residues" evidence="4">
    <location>
        <begin position="355"/>
        <end position="368"/>
    </location>
</feature>
<dbReference type="InterPro" id="IPR033635">
    <property type="entry name" value="ANKS1/Caskin"/>
</dbReference>
<dbReference type="SMART" id="SM00454">
    <property type="entry name" value="SAM"/>
    <property type="match status" value="2"/>
</dbReference>
<feature type="region of interest" description="Disordered" evidence="4">
    <location>
        <begin position="891"/>
        <end position="941"/>
    </location>
</feature>
<feature type="domain" description="SAM" evidence="6">
    <location>
        <begin position="814"/>
        <end position="873"/>
    </location>
</feature>
<dbReference type="SMART" id="SM00462">
    <property type="entry name" value="PTB"/>
    <property type="match status" value="1"/>
</dbReference>
<evidence type="ECO:0000256" key="4">
    <source>
        <dbReference type="SAM" id="MobiDB-lite"/>
    </source>
</evidence>
<comment type="caution">
    <text evidence="7">The sequence shown here is derived from an EMBL/GenBank/DDBJ whole genome shotgun (WGS) entry which is preliminary data.</text>
</comment>
<feature type="region of interest" description="Disordered" evidence="4">
    <location>
        <begin position="1118"/>
        <end position="1138"/>
    </location>
</feature>
<dbReference type="InterPro" id="IPR036770">
    <property type="entry name" value="Ankyrin_rpt-contain_sf"/>
</dbReference>
<gene>
    <name evidence="7" type="primary">Anks1b</name>
    <name evidence="7" type="ORF">Bhyg_08898</name>
</gene>
<organism evidence="7 8">
    <name type="scientific">Pseudolycoriella hygida</name>
    <dbReference type="NCBI Taxonomy" id="35572"/>
    <lineage>
        <taxon>Eukaryota</taxon>
        <taxon>Metazoa</taxon>
        <taxon>Ecdysozoa</taxon>
        <taxon>Arthropoda</taxon>
        <taxon>Hexapoda</taxon>
        <taxon>Insecta</taxon>
        <taxon>Pterygota</taxon>
        <taxon>Neoptera</taxon>
        <taxon>Endopterygota</taxon>
        <taxon>Diptera</taxon>
        <taxon>Nematocera</taxon>
        <taxon>Sciaroidea</taxon>
        <taxon>Sciaridae</taxon>
        <taxon>Pseudolycoriella</taxon>
    </lineage>
</organism>
<dbReference type="Gene3D" id="1.10.150.50">
    <property type="entry name" value="Transcription Factor, Ets-1"/>
    <property type="match status" value="2"/>
</dbReference>
<dbReference type="Pfam" id="PF00640">
    <property type="entry name" value="PID"/>
    <property type="match status" value="1"/>
</dbReference>
<dbReference type="InterPro" id="IPR002110">
    <property type="entry name" value="Ankyrin_rpt"/>
</dbReference>
<dbReference type="PROSITE" id="PS50088">
    <property type="entry name" value="ANK_REPEAT"/>
    <property type="match status" value="6"/>
</dbReference>
<feature type="repeat" description="ANK" evidence="3">
    <location>
        <begin position="115"/>
        <end position="137"/>
    </location>
</feature>
<dbReference type="PROSITE" id="PS01179">
    <property type="entry name" value="PID"/>
    <property type="match status" value="1"/>
</dbReference>
<evidence type="ECO:0000313" key="7">
    <source>
        <dbReference type="EMBL" id="KAJ6643933.1"/>
    </source>
</evidence>
<proteinExistence type="predicted"/>
<dbReference type="AlphaFoldDB" id="A0A9Q0S4R9"/>
<dbReference type="InterPro" id="IPR013761">
    <property type="entry name" value="SAM/pointed_sf"/>
</dbReference>
<accession>A0A9Q0S4R9</accession>
<feature type="compositionally biased region" description="Low complexity" evidence="4">
    <location>
        <begin position="288"/>
        <end position="314"/>
    </location>
</feature>
<evidence type="ECO:0000256" key="3">
    <source>
        <dbReference type="PROSITE-ProRule" id="PRU00023"/>
    </source>
</evidence>
<dbReference type="CDD" id="cd01274">
    <property type="entry name" value="PTB_Anks"/>
    <property type="match status" value="1"/>
</dbReference>
<feature type="repeat" description="ANK" evidence="3">
    <location>
        <begin position="184"/>
        <end position="216"/>
    </location>
</feature>
<evidence type="ECO:0000313" key="8">
    <source>
        <dbReference type="Proteomes" id="UP001151699"/>
    </source>
</evidence>
<dbReference type="PRINTS" id="PR01415">
    <property type="entry name" value="ANKYRIN"/>
</dbReference>
<feature type="repeat" description="ANK" evidence="3">
    <location>
        <begin position="13"/>
        <end position="45"/>
    </location>
</feature>
<evidence type="ECO:0000259" key="6">
    <source>
        <dbReference type="PROSITE" id="PS50105"/>
    </source>
</evidence>
<dbReference type="InterPro" id="IPR011993">
    <property type="entry name" value="PH-like_dom_sf"/>
</dbReference>
<evidence type="ECO:0000256" key="2">
    <source>
        <dbReference type="ARBA" id="ARBA00023043"/>
    </source>
</evidence>
<feature type="compositionally biased region" description="Pro residues" evidence="4">
    <location>
        <begin position="473"/>
        <end position="482"/>
    </location>
</feature>
<keyword evidence="8" id="KW-1185">Reference proteome</keyword>
<feature type="region of interest" description="Disordered" evidence="4">
    <location>
        <begin position="708"/>
        <end position="736"/>
    </location>
</feature>
<evidence type="ECO:0000259" key="5">
    <source>
        <dbReference type="PROSITE" id="PS01179"/>
    </source>
</evidence>
<dbReference type="EMBL" id="WJQU01000002">
    <property type="protein sequence ID" value="KAJ6643933.1"/>
    <property type="molecule type" value="Genomic_DNA"/>
</dbReference>
<feature type="compositionally biased region" description="Polar residues" evidence="4">
    <location>
        <begin position="454"/>
        <end position="472"/>
    </location>
</feature>
<dbReference type="InterPro" id="IPR001660">
    <property type="entry name" value="SAM"/>
</dbReference>
<dbReference type="Gene3D" id="2.30.29.30">
    <property type="entry name" value="Pleckstrin-homology domain (PH domain)/Phosphotyrosine-binding domain (PTB)"/>
    <property type="match status" value="1"/>
</dbReference>
<dbReference type="PANTHER" id="PTHR24174">
    <property type="entry name" value="ANKYRIN REPEAT AND STERILE ALPHA MOTIF DOMAIN-CONTAINING PROTEIN 1"/>
    <property type="match status" value="1"/>
</dbReference>
<feature type="repeat" description="ANK" evidence="3">
    <location>
        <begin position="82"/>
        <end position="114"/>
    </location>
</feature>
<feature type="domain" description="PID" evidence="5">
    <location>
        <begin position="980"/>
        <end position="1117"/>
    </location>
</feature>
<feature type="repeat" description="ANK" evidence="3">
    <location>
        <begin position="152"/>
        <end position="184"/>
    </location>
</feature>
<dbReference type="SUPFAM" id="SSF47769">
    <property type="entry name" value="SAM/Pointed domain"/>
    <property type="match status" value="1"/>
</dbReference>
<feature type="region of interest" description="Disordered" evidence="4">
    <location>
        <begin position="281"/>
        <end position="368"/>
    </location>
</feature>
<reference evidence="7" key="1">
    <citation type="submission" date="2022-07" db="EMBL/GenBank/DDBJ databases">
        <authorList>
            <person name="Trinca V."/>
            <person name="Uliana J.V.C."/>
            <person name="Torres T.T."/>
            <person name="Ward R.J."/>
            <person name="Monesi N."/>
        </authorList>
    </citation>
    <scope>NUCLEOTIDE SEQUENCE</scope>
    <source>
        <strain evidence="7">HSMRA1968</strain>
        <tissue evidence="7">Whole embryos</tissue>
    </source>
</reference>
<dbReference type="PANTHER" id="PTHR24174:SF1">
    <property type="entry name" value="IP14385P"/>
    <property type="match status" value="1"/>
</dbReference>
<feature type="compositionally biased region" description="Polar residues" evidence="4">
    <location>
        <begin position="1129"/>
        <end position="1138"/>
    </location>
</feature>